<evidence type="ECO:0000313" key="11">
    <source>
        <dbReference type="EMBL" id="KAF6755813.1"/>
    </source>
</evidence>
<evidence type="ECO:0000256" key="6">
    <source>
        <dbReference type="ARBA" id="ARBA00023002"/>
    </source>
</evidence>
<dbReference type="GO" id="GO:0016705">
    <property type="term" value="F:oxidoreductase activity, acting on paired donors, with incorporation or reduction of molecular oxygen"/>
    <property type="evidence" value="ECO:0007669"/>
    <property type="project" value="InterPro"/>
</dbReference>
<dbReference type="InterPro" id="IPR036396">
    <property type="entry name" value="Cyt_P450_sf"/>
</dbReference>
<dbReference type="InterPro" id="IPR002401">
    <property type="entry name" value="Cyt_P450_E_grp-I"/>
</dbReference>
<dbReference type="Pfam" id="PF00067">
    <property type="entry name" value="p450"/>
    <property type="match status" value="1"/>
</dbReference>
<dbReference type="PANTHER" id="PTHR46300">
    <property type="entry name" value="P450, PUTATIVE (EUROFUNG)-RELATED-RELATED"/>
    <property type="match status" value="1"/>
</dbReference>
<dbReference type="GO" id="GO:0005506">
    <property type="term" value="F:iron ion binding"/>
    <property type="evidence" value="ECO:0007669"/>
    <property type="project" value="InterPro"/>
</dbReference>
<evidence type="ECO:0000256" key="5">
    <source>
        <dbReference type="ARBA" id="ARBA00022723"/>
    </source>
</evidence>
<reference evidence="11 12" key="1">
    <citation type="submission" date="2020-07" db="EMBL/GenBank/DDBJ databases">
        <title>Comparative genomics of pyrophilous fungi reveals a link between fire events and developmental genes.</title>
        <authorList>
            <consortium name="DOE Joint Genome Institute"/>
            <person name="Steindorff A.S."/>
            <person name="Carver A."/>
            <person name="Calhoun S."/>
            <person name="Stillman K."/>
            <person name="Liu H."/>
            <person name="Lipzen A."/>
            <person name="Pangilinan J."/>
            <person name="Labutti K."/>
            <person name="Bruns T.D."/>
            <person name="Grigoriev I.V."/>
        </authorList>
    </citation>
    <scope>NUCLEOTIDE SEQUENCE [LARGE SCALE GENOMIC DNA]</scope>
    <source>
        <strain evidence="11 12">CBS 144469</strain>
    </source>
</reference>
<dbReference type="CDD" id="cd11065">
    <property type="entry name" value="CYP64-like"/>
    <property type="match status" value="1"/>
</dbReference>
<keyword evidence="7 9" id="KW-0408">Iron</keyword>
<accession>A0A8H6I1Q7</accession>
<comment type="pathway">
    <text evidence="2">Secondary metabolite biosynthesis.</text>
</comment>
<name>A0A8H6I1Q7_9AGAR</name>
<dbReference type="PRINTS" id="PR00463">
    <property type="entry name" value="EP450I"/>
</dbReference>
<evidence type="ECO:0000256" key="10">
    <source>
        <dbReference type="RuleBase" id="RU000461"/>
    </source>
</evidence>
<dbReference type="InterPro" id="IPR017972">
    <property type="entry name" value="Cyt_P450_CS"/>
</dbReference>
<gene>
    <name evidence="11" type="ORF">DFP72DRAFT_1067137</name>
</gene>
<evidence type="ECO:0000256" key="1">
    <source>
        <dbReference type="ARBA" id="ARBA00001971"/>
    </source>
</evidence>
<dbReference type="SUPFAM" id="SSF48264">
    <property type="entry name" value="Cytochrome P450"/>
    <property type="match status" value="1"/>
</dbReference>
<comment type="caution">
    <text evidence="11">The sequence shown here is derived from an EMBL/GenBank/DDBJ whole genome shotgun (WGS) entry which is preliminary data.</text>
</comment>
<evidence type="ECO:0000256" key="2">
    <source>
        <dbReference type="ARBA" id="ARBA00005179"/>
    </source>
</evidence>
<sequence>MIDVFNPPKVTFCIALILPFLLKFLWKKLRPGLPLPPGPKGYPIIGNLFDINRPDPWVHYAKLSKTYGDIMFLQSMGTKILVLSSYRRVTDLLEGRSAIYSGRPPWHMLNGMMGFDVYMTNMGYNSTWKRQRRLFHEYFSPTAISRFHPIIFGETSRLAGDLTSEPNKFSQHIRNYFARIIVKGIYGFDIKGEDDPYLKPVTESALGFIIAAVPGRFLVDLIPALKYVPKWLPGAGWKRWAEYIRETTWRAWNEPFDRVYEAWEKGTSAPCIVTSMIDNLPPVDDEKRKDEDFIARTTSGVAYIAGIDTTLGAAETFILLMALYPEVQKRAQAEIDDVVGLGNIPSIEDRDKLPYMTAVLREVFRWQCEFPLGVPHATTADDIYDGYFIPKGTLIQNCYADPEEFLPERHIKDGQIDPNVLDPYSAAFGFGRRICPGRHLALDSLHVMMSLILSLFDIAPPRDEAGNSVLKWSFGIGILHQPNPFDCVITPRSEMHAQVICNMNSDDI</sequence>
<dbReference type="PROSITE" id="PS00086">
    <property type="entry name" value="CYTOCHROME_P450"/>
    <property type="match status" value="1"/>
</dbReference>
<evidence type="ECO:0000256" key="7">
    <source>
        <dbReference type="ARBA" id="ARBA00023004"/>
    </source>
</evidence>
<keyword evidence="12" id="KW-1185">Reference proteome</keyword>
<dbReference type="Proteomes" id="UP000521943">
    <property type="component" value="Unassembled WGS sequence"/>
</dbReference>
<organism evidence="11 12">
    <name type="scientific">Ephemerocybe angulata</name>
    <dbReference type="NCBI Taxonomy" id="980116"/>
    <lineage>
        <taxon>Eukaryota</taxon>
        <taxon>Fungi</taxon>
        <taxon>Dikarya</taxon>
        <taxon>Basidiomycota</taxon>
        <taxon>Agaricomycotina</taxon>
        <taxon>Agaricomycetes</taxon>
        <taxon>Agaricomycetidae</taxon>
        <taxon>Agaricales</taxon>
        <taxon>Agaricineae</taxon>
        <taxon>Psathyrellaceae</taxon>
        <taxon>Ephemerocybe</taxon>
    </lineage>
</organism>
<keyword evidence="8 10" id="KW-0503">Monooxygenase</keyword>
<dbReference type="GO" id="GO:0020037">
    <property type="term" value="F:heme binding"/>
    <property type="evidence" value="ECO:0007669"/>
    <property type="project" value="InterPro"/>
</dbReference>
<keyword evidence="6 10" id="KW-0560">Oxidoreductase</keyword>
<comment type="cofactor">
    <cofactor evidence="1 9">
        <name>heme</name>
        <dbReference type="ChEBI" id="CHEBI:30413"/>
    </cofactor>
</comment>
<dbReference type="GO" id="GO:0004497">
    <property type="term" value="F:monooxygenase activity"/>
    <property type="evidence" value="ECO:0007669"/>
    <property type="project" value="UniProtKB-KW"/>
</dbReference>
<dbReference type="AlphaFoldDB" id="A0A8H6I1Q7"/>
<keyword evidence="5 9" id="KW-0479">Metal-binding</keyword>
<keyword evidence="4 9" id="KW-0349">Heme</keyword>
<evidence type="ECO:0000256" key="3">
    <source>
        <dbReference type="ARBA" id="ARBA00010617"/>
    </source>
</evidence>
<dbReference type="Gene3D" id="1.10.630.10">
    <property type="entry name" value="Cytochrome P450"/>
    <property type="match status" value="1"/>
</dbReference>
<evidence type="ECO:0000313" key="12">
    <source>
        <dbReference type="Proteomes" id="UP000521943"/>
    </source>
</evidence>
<dbReference type="PANTHER" id="PTHR46300:SF7">
    <property type="entry name" value="P450, PUTATIVE (EUROFUNG)-RELATED"/>
    <property type="match status" value="1"/>
</dbReference>
<protein>
    <submittedName>
        <fullName evidence="11">Cytochrome P450</fullName>
    </submittedName>
</protein>
<evidence type="ECO:0000256" key="9">
    <source>
        <dbReference type="PIRSR" id="PIRSR602401-1"/>
    </source>
</evidence>
<feature type="binding site" description="axial binding residue" evidence="9">
    <location>
        <position position="435"/>
    </location>
    <ligand>
        <name>heme</name>
        <dbReference type="ChEBI" id="CHEBI:30413"/>
    </ligand>
    <ligandPart>
        <name>Fe</name>
        <dbReference type="ChEBI" id="CHEBI:18248"/>
    </ligandPart>
</feature>
<evidence type="ECO:0000256" key="4">
    <source>
        <dbReference type="ARBA" id="ARBA00022617"/>
    </source>
</evidence>
<proteinExistence type="inferred from homology"/>
<evidence type="ECO:0000256" key="8">
    <source>
        <dbReference type="ARBA" id="ARBA00023033"/>
    </source>
</evidence>
<comment type="similarity">
    <text evidence="3 10">Belongs to the cytochrome P450 family.</text>
</comment>
<dbReference type="InterPro" id="IPR050364">
    <property type="entry name" value="Cytochrome_P450_fung"/>
</dbReference>
<dbReference type="EMBL" id="JACGCI010000028">
    <property type="protein sequence ID" value="KAF6755813.1"/>
    <property type="molecule type" value="Genomic_DNA"/>
</dbReference>
<dbReference type="InterPro" id="IPR001128">
    <property type="entry name" value="Cyt_P450"/>
</dbReference>
<dbReference type="OrthoDB" id="2789670at2759"/>